<dbReference type="InterPro" id="IPR003568">
    <property type="entry name" value="Cyt_c_biogenesis_CcmF"/>
</dbReference>
<evidence type="ECO:0000256" key="2">
    <source>
        <dbReference type="ARBA" id="ARBA00009186"/>
    </source>
</evidence>
<dbReference type="PRINTS" id="PR01410">
    <property type="entry name" value="CCBIOGENESIS"/>
</dbReference>
<feature type="transmembrane region" description="Helical" evidence="10">
    <location>
        <begin position="180"/>
        <end position="200"/>
    </location>
</feature>
<evidence type="ECO:0000259" key="12">
    <source>
        <dbReference type="Pfam" id="PF16327"/>
    </source>
</evidence>
<dbReference type="RefSeq" id="WP_027706037.1">
    <property type="nucleotide sequence ID" value="NZ_AP018933.1"/>
</dbReference>
<dbReference type="GO" id="GO:0020037">
    <property type="term" value="F:heme binding"/>
    <property type="evidence" value="ECO:0007669"/>
    <property type="project" value="InterPro"/>
</dbReference>
<keyword evidence="4" id="KW-0997">Cell inner membrane</keyword>
<protein>
    <submittedName>
        <fullName evidence="13">Cytochrome c-type biogenesis protein CcmF</fullName>
    </submittedName>
</protein>
<dbReference type="OrthoDB" id="9761451at2"/>
<accession>A0A348HFX7</accession>
<evidence type="ECO:0000256" key="9">
    <source>
        <dbReference type="ARBA" id="ARBA00037230"/>
    </source>
</evidence>
<feature type="domain" description="Cytochrome c assembly protein" evidence="11">
    <location>
        <begin position="91"/>
        <end position="298"/>
    </location>
</feature>
<evidence type="ECO:0000256" key="6">
    <source>
        <dbReference type="ARBA" id="ARBA00022748"/>
    </source>
</evidence>
<feature type="transmembrane region" description="Helical" evidence="10">
    <location>
        <begin position="421"/>
        <end position="444"/>
    </location>
</feature>
<dbReference type="GO" id="GO:0015232">
    <property type="term" value="F:heme transmembrane transporter activity"/>
    <property type="evidence" value="ECO:0007669"/>
    <property type="project" value="InterPro"/>
</dbReference>
<keyword evidence="14" id="KW-1185">Reference proteome</keyword>
<feature type="transmembrane region" description="Helical" evidence="10">
    <location>
        <begin position="621"/>
        <end position="638"/>
    </location>
</feature>
<dbReference type="InterPro" id="IPR002541">
    <property type="entry name" value="Cyt_c_assembly"/>
</dbReference>
<evidence type="ECO:0000256" key="3">
    <source>
        <dbReference type="ARBA" id="ARBA00022475"/>
    </source>
</evidence>
<feature type="transmembrane region" description="Helical" evidence="10">
    <location>
        <begin position="396"/>
        <end position="414"/>
    </location>
</feature>
<feature type="transmembrane region" description="Helical" evidence="10">
    <location>
        <begin position="212"/>
        <end position="232"/>
    </location>
</feature>
<feature type="transmembrane region" description="Helical" evidence="10">
    <location>
        <begin position="316"/>
        <end position="334"/>
    </location>
</feature>
<dbReference type="NCBIfam" id="NF007691">
    <property type="entry name" value="PRK10369.1"/>
    <property type="match status" value="1"/>
</dbReference>
<evidence type="ECO:0000256" key="8">
    <source>
        <dbReference type="ARBA" id="ARBA00023136"/>
    </source>
</evidence>
<feature type="transmembrane region" description="Helical" evidence="10">
    <location>
        <begin position="354"/>
        <end position="376"/>
    </location>
</feature>
<feature type="transmembrane region" description="Helical" evidence="10">
    <location>
        <begin position="277"/>
        <end position="296"/>
    </location>
</feature>
<keyword evidence="6" id="KW-0201">Cytochrome c-type biogenesis</keyword>
<evidence type="ECO:0000259" key="11">
    <source>
        <dbReference type="Pfam" id="PF01578"/>
    </source>
</evidence>
<dbReference type="InterPro" id="IPR003567">
    <property type="entry name" value="Cyt_c_biogenesis"/>
</dbReference>
<keyword evidence="8 10" id="KW-0472">Membrane</keyword>
<dbReference type="EMBL" id="AP018933">
    <property type="protein sequence ID" value="BBG30529.1"/>
    <property type="molecule type" value="Genomic_DNA"/>
</dbReference>
<dbReference type="STRING" id="1123510.GCA_000620025_00963"/>
<dbReference type="PANTHER" id="PTHR43653">
    <property type="entry name" value="CYTOCHROME C ASSEMBLY PROTEIN-RELATED"/>
    <property type="match status" value="1"/>
</dbReference>
<evidence type="ECO:0000256" key="7">
    <source>
        <dbReference type="ARBA" id="ARBA00022989"/>
    </source>
</evidence>
<organism evidence="13 14">
    <name type="scientific">Zymobacter palmae</name>
    <dbReference type="NCBI Taxonomy" id="33074"/>
    <lineage>
        <taxon>Bacteria</taxon>
        <taxon>Pseudomonadati</taxon>
        <taxon>Pseudomonadota</taxon>
        <taxon>Gammaproteobacteria</taxon>
        <taxon>Oceanospirillales</taxon>
        <taxon>Halomonadaceae</taxon>
        <taxon>Zymobacter group</taxon>
        <taxon>Zymobacter</taxon>
    </lineage>
</organism>
<dbReference type="InterPro" id="IPR032523">
    <property type="entry name" value="CcmF_C"/>
</dbReference>
<dbReference type="Proteomes" id="UP000267342">
    <property type="component" value="Chromosome"/>
</dbReference>
<evidence type="ECO:0000256" key="1">
    <source>
        <dbReference type="ARBA" id="ARBA00004429"/>
    </source>
</evidence>
<feature type="transmembrane region" description="Helical" evidence="10">
    <location>
        <begin position="450"/>
        <end position="470"/>
    </location>
</feature>
<evidence type="ECO:0000313" key="13">
    <source>
        <dbReference type="EMBL" id="BBG30529.1"/>
    </source>
</evidence>
<comment type="subcellular location">
    <subcellularLocation>
        <location evidence="1">Cell inner membrane</location>
        <topology evidence="1">Multi-pass membrane protein</topology>
    </subcellularLocation>
</comment>
<keyword evidence="7 10" id="KW-1133">Transmembrane helix</keyword>
<proteinExistence type="inferred from homology"/>
<feature type="domain" description="Cytochrome c-type biogenesis protein CcmF C-terminal" evidence="12">
    <location>
        <begin position="318"/>
        <end position="640"/>
    </location>
</feature>
<dbReference type="NCBIfam" id="TIGR00353">
    <property type="entry name" value="nrfE"/>
    <property type="match status" value="1"/>
</dbReference>
<evidence type="ECO:0000313" key="14">
    <source>
        <dbReference type="Proteomes" id="UP000267342"/>
    </source>
</evidence>
<feature type="transmembrane region" description="Helical" evidence="10">
    <location>
        <begin position="6"/>
        <end position="24"/>
    </location>
</feature>
<feature type="transmembrane region" description="Helical" evidence="10">
    <location>
        <begin position="252"/>
        <end position="268"/>
    </location>
</feature>
<sequence>MEWIPELGLLALLAAMVSAVLQAVMPWAGLTWRRPLWIAMAGPLTCLQTFCVLVAYGILTYCFAVNEFSVAFVAEHSNRALPLYYRLCAVWGGHEGSMLLWVALLSLWALAVCALARSLPSVLKARVLAVMGLISAAFLIFIVATSNPFERVLLPVPAEGIDLNPMLQDIGLIIHPPMLYLGYVGFSVAFSFAIAALWSGRQDVAWTRWVRPWTNVAWACLTVGIVLGSWWAYYELGWGGWWFWDPVENASLMPWLTGCALVHSLAATEKREAFKRWTLLLAIFTFSLSLLGTFLVRSGVLTSVHAFSNDPSRGGVILVLLLITIGGSLGLYGWRAPRLSSYVTFSWLSRDLFLLLNTVVMLVMMLTVLLGTLYPLALDALGLGRISVGPPYFNLIFLPLGAVLCVLMGIAPLLRWKSMPAALLWCRSQWLLAVVLVLGPLLAWHEMTRFDPWVTLAAILAVWVALPLARDAIVSVANAGGLKGLRRLSRCYYGMMLGHIGLSFIVLGIAIVSNASVERDVRMPHGVPIEVGDYDFMLTGVRRQAGPNYDADVATLRVSRDGQLVTHLYPEKRYFPASGQVMTETALDGHLKRDLYVAMGESLDKGSSWAMRIQIKPRVRWIWLGGLLVAAGALLATMDRRYRFYKRCMRECPDKQEGTQEVQG</sequence>
<keyword evidence="3" id="KW-1003">Cell membrane</keyword>
<reference evidence="13 14" key="1">
    <citation type="submission" date="2018-09" db="EMBL/GenBank/DDBJ databases">
        <title>Zymobacter palmae IAM14233 (=T109) whole genome analysis.</title>
        <authorList>
            <person name="Yanase H."/>
        </authorList>
    </citation>
    <scope>NUCLEOTIDE SEQUENCE [LARGE SCALE GENOMIC DNA]</scope>
    <source>
        <strain evidence="13 14">IAM14233</strain>
    </source>
</reference>
<evidence type="ECO:0000256" key="5">
    <source>
        <dbReference type="ARBA" id="ARBA00022692"/>
    </source>
</evidence>
<gene>
    <name evidence="13" type="ORF">ZBT109_1779</name>
</gene>
<comment type="function">
    <text evidence="9">Required for the biogenesis of c-type cytochromes. Possible subunit of a heme lyase.</text>
</comment>
<dbReference type="PRINTS" id="PR01411">
    <property type="entry name" value="CCMFBIOGNSIS"/>
</dbReference>
<dbReference type="Pfam" id="PF16327">
    <property type="entry name" value="CcmF_C"/>
    <property type="match status" value="1"/>
</dbReference>
<dbReference type="Pfam" id="PF01578">
    <property type="entry name" value="Cytochrom_C_asm"/>
    <property type="match status" value="1"/>
</dbReference>
<dbReference type="AlphaFoldDB" id="A0A348HFX7"/>
<dbReference type="PANTHER" id="PTHR43653:SF1">
    <property type="entry name" value="CYTOCHROME C-TYPE BIOGENESIS PROTEIN CCMF"/>
    <property type="match status" value="1"/>
</dbReference>
<dbReference type="KEGG" id="zpl:ZBT109_1779"/>
<name>A0A348HFX7_9GAMM</name>
<dbReference type="GO" id="GO:0005886">
    <property type="term" value="C:plasma membrane"/>
    <property type="evidence" value="ECO:0007669"/>
    <property type="project" value="UniProtKB-SubCell"/>
</dbReference>
<evidence type="ECO:0000256" key="10">
    <source>
        <dbReference type="SAM" id="Phobius"/>
    </source>
</evidence>
<feature type="transmembrane region" description="Helical" evidence="10">
    <location>
        <begin position="98"/>
        <end position="116"/>
    </location>
</feature>
<comment type="similarity">
    <text evidence="2">Belongs to the CcmF/CycK/Ccl1/NrfE/CcsA family.</text>
</comment>
<feature type="transmembrane region" description="Helical" evidence="10">
    <location>
        <begin position="491"/>
        <end position="513"/>
    </location>
</feature>
<evidence type="ECO:0000256" key="4">
    <source>
        <dbReference type="ARBA" id="ARBA00022519"/>
    </source>
</evidence>
<feature type="transmembrane region" description="Helical" evidence="10">
    <location>
        <begin position="128"/>
        <end position="146"/>
    </location>
</feature>
<keyword evidence="5 10" id="KW-0812">Transmembrane</keyword>
<dbReference type="GO" id="GO:0017004">
    <property type="term" value="P:cytochrome complex assembly"/>
    <property type="evidence" value="ECO:0007669"/>
    <property type="project" value="UniProtKB-KW"/>
</dbReference>